<dbReference type="AlphaFoldDB" id="A0A0R2PU81"/>
<name>A0A0R2PU81_9GAMM</name>
<dbReference type="SUPFAM" id="SSF51206">
    <property type="entry name" value="cAMP-binding domain-like"/>
    <property type="match status" value="1"/>
</dbReference>
<protein>
    <recommendedName>
        <fullName evidence="1">Cyclic nucleotide-binding domain-containing protein</fullName>
    </recommendedName>
</protein>
<accession>A0A0R2PU81</accession>
<dbReference type="Proteomes" id="UP000050874">
    <property type="component" value="Unassembled WGS sequence"/>
</dbReference>
<dbReference type="InterPro" id="IPR000595">
    <property type="entry name" value="cNMP-bd_dom"/>
</dbReference>
<dbReference type="Pfam" id="PF00027">
    <property type="entry name" value="cNMP_binding"/>
    <property type="match status" value="1"/>
</dbReference>
<dbReference type="InterPro" id="IPR018490">
    <property type="entry name" value="cNMP-bd_dom_sf"/>
</dbReference>
<comment type="caution">
    <text evidence="2">The sequence shown here is derived from an EMBL/GenBank/DDBJ whole genome shotgun (WGS) entry which is preliminary data.</text>
</comment>
<proteinExistence type="predicted"/>
<dbReference type="Gene3D" id="2.60.120.10">
    <property type="entry name" value="Jelly Rolls"/>
    <property type="match status" value="1"/>
</dbReference>
<sequence>MNNLDFIGKHGKAVSVAKHDYVFMQGDDDENLYAVRSGLLKAYYVSPEGKETIKSFLRPGGMIASLTAAHKKEACTFNLLALEDSQLVKVAFSDLYEAANQTHAIALEMRDFLLVLSMKKEQREYEFLNLSAEERYQKFAHENPELIDQLTQNDIARYLGVTPVALSRIKKRLR</sequence>
<gene>
    <name evidence="2" type="ORF">ABR63_06655</name>
</gene>
<dbReference type="PROSITE" id="PS50042">
    <property type="entry name" value="CNMP_BINDING_3"/>
    <property type="match status" value="1"/>
</dbReference>
<dbReference type="SMART" id="SM00100">
    <property type="entry name" value="cNMP"/>
    <property type="match status" value="1"/>
</dbReference>
<dbReference type="CDD" id="cd00038">
    <property type="entry name" value="CAP_ED"/>
    <property type="match status" value="1"/>
</dbReference>
<dbReference type="InterPro" id="IPR014710">
    <property type="entry name" value="RmlC-like_jellyroll"/>
</dbReference>
<dbReference type="EMBL" id="LIAV01000007">
    <property type="protein sequence ID" value="KRO41340.1"/>
    <property type="molecule type" value="Genomic_DNA"/>
</dbReference>
<reference evidence="3" key="1">
    <citation type="submission" date="2015-10" db="EMBL/GenBank/DDBJ databases">
        <title>Metagenome-Assembled Genomes uncover a global brackish microbiome.</title>
        <authorList>
            <person name="Hugerth L.W."/>
            <person name="Larsson J."/>
            <person name="Alneberg J."/>
            <person name="Lindh M.V."/>
            <person name="Legrand C."/>
            <person name="Pinhassi J."/>
            <person name="Andersson A."/>
        </authorList>
    </citation>
    <scope>NUCLEOTIDE SEQUENCE [LARGE SCALE GENOMIC DNA]</scope>
</reference>
<evidence type="ECO:0000259" key="1">
    <source>
        <dbReference type="PROSITE" id="PS50042"/>
    </source>
</evidence>
<feature type="domain" description="Cyclic nucleotide-binding" evidence="1">
    <location>
        <begin position="20"/>
        <end position="90"/>
    </location>
</feature>
<evidence type="ECO:0000313" key="3">
    <source>
        <dbReference type="Proteomes" id="UP000050874"/>
    </source>
</evidence>
<organism evidence="2 3">
    <name type="scientific">SAR86 cluster bacterium BACL1 MAG-120920-bin57</name>
    <dbReference type="NCBI Taxonomy" id="1655571"/>
    <lineage>
        <taxon>Bacteria</taxon>
        <taxon>Pseudomonadati</taxon>
        <taxon>Pseudomonadota</taxon>
        <taxon>Gammaproteobacteria</taxon>
        <taxon>SAR86 cluster</taxon>
    </lineage>
</organism>
<evidence type="ECO:0000313" key="2">
    <source>
        <dbReference type="EMBL" id="KRO41340.1"/>
    </source>
</evidence>